<feature type="transmembrane region" description="Helical" evidence="1">
    <location>
        <begin position="211"/>
        <end position="230"/>
    </location>
</feature>
<gene>
    <name evidence="2" type="ORF">B0H16DRAFT_718606</name>
</gene>
<accession>A0AAD7GSE1</accession>
<dbReference type="EMBL" id="JARKIB010000491">
    <property type="protein sequence ID" value="KAJ7704201.1"/>
    <property type="molecule type" value="Genomic_DNA"/>
</dbReference>
<feature type="transmembrane region" description="Helical" evidence="1">
    <location>
        <begin position="140"/>
        <end position="163"/>
    </location>
</feature>
<evidence type="ECO:0000256" key="1">
    <source>
        <dbReference type="SAM" id="Phobius"/>
    </source>
</evidence>
<organism evidence="2 3">
    <name type="scientific">Mycena metata</name>
    <dbReference type="NCBI Taxonomy" id="1033252"/>
    <lineage>
        <taxon>Eukaryota</taxon>
        <taxon>Fungi</taxon>
        <taxon>Dikarya</taxon>
        <taxon>Basidiomycota</taxon>
        <taxon>Agaricomycotina</taxon>
        <taxon>Agaricomycetes</taxon>
        <taxon>Agaricomycetidae</taxon>
        <taxon>Agaricales</taxon>
        <taxon>Marasmiineae</taxon>
        <taxon>Mycenaceae</taxon>
        <taxon>Mycena</taxon>
    </lineage>
</organism>
<evidence type="ECO:0000313" key="3">
    <source>
        <dbReference type="Proteomes" id="UP001215598"/>
    </source>
</evidence>
<comment type="caution">
    <text evidence="2">The sequence shown here is derived from an EMBL/GenBank/DDBJ whole genome shotgun (WGS) entry which is preliminary data.</text>
</comment>
<sequence>MKYTVDSSSFDYTSLALSSGIINTCVQLVLYVLFLLAIYTLASRKSIGKKLLLGYTWTMAVFETVQLVFCLLQVARFAEVLVKQDVTGDSPSQPELMKLALLSKSLTTAQTMVFAANNLVTDSLLLYRCFVIWGANWQPVVLPGVLMTCTFVIGCVNTLVGVGPATARLPYIFAALTNLGLVALIGGRIWWIRRDVRAVAGNELRKRYDTVIAMVLESGAVYFVVSLLLAVFQSGIAFVILQAIAIHGVNIAPTLIVVRVGLGHTIGTDETGPASGARNIHPQPRADFSVHELKSTVPRVLDIKASEDDILTP</sequence>
<dbReference type="Proteomes" id="UP001215598">
    <property type="component" value="Unassembled WGS sequence"/>
</dbReference>
<dbReference type="AlphaFoldDB" id="A0AAD7GSE1"/>
<feature type="transmembrane region" description="Helical" evidence="1">
    <location>
        <begin position="20"/>
        <end position="42"/>
    </location>
</feature>
<keyword evidence="1" id="KW-1133">Transmembrane helix</keyword>
<reference evidence="2" key="1">
    <citation type="submission" date="2023-03" db="EMBL/GenBank/DDBJ databases">
        <title>Massive genome expansion in bonnet fungi (Mycena s.s.) driven by repeated elements and novel gene families across ecological guilds.</title>
        <authorList>
            <consortium name="Lawrence Berkeley National Laboratory"/>
            <person name="Harder C.B."/>
            <person name="Miyauchi S."/>
            <person name="Viragh M."/>
            <person name="Kuo A."/>
            <person name="Thoen E."/>
            <person name="Andreopoulos B."/>
            <person name="Lu D."/>
            <person name="Skrede I."/>
            <person name="Drula E."/>
            <person name="Henrissat B."/>
            <person name="Morin E."/>
            <person name="Kohler A."/>
            <person name="Barry K."/>
            <person name="LaButti K."/>
            <person name="Morin E."/>
            <person name="Salamov A."/>
            <person name="Lipzen A."/>
            <person name="Mereny Z."/>
            <person name="Hegedus B."/>
            <person name="Baldrian P."/>
            <person name="Stursova M."/>
            <person name="Weitz H."/>
            <person name="Taylor A."/>
            <person name="Grigoriev I.V."/>
            <person name="Nagy L.G."/>
            <person name="Martin F."/>
            <person name="Kauserud H."/>
        </authorList>
    </citation>
    <scope>NUCLEOTIDE SEQUENCE</scope>
    <source>
        <strain evidence="2">CBHHK182m</strain>
    </source>
</reference>
<feature type="transmembrane region" description="Helical" evidence="1">
    <location>
        <begin position="169"/>
        <end position="191"/>
    </location>
</feature>
<keyword evidence="3" id="KW-1185">Reference proteome</keyword>
<evidence type="ECO:0000313" key="2">
    <source>
        <dbReference type="EMBL" id="KAJ7704201.1"/>
    </source>
</evidence>
<feature type="transmembrane region" description="Helical" evidence="1">
    <location>
        <begin position="236"/>
        <end position="258"/>
    </location>
</feature>
<name>A0AAD7GSE1_9AGAR</name>
<protein>
    <submittedName>
        <fullName evidence="2">Uncharacterized protein</fullName>
    </submittedName>
</protein>
<proteinExistence type="predicted"/>
<keyword evidence="1" id="KW-0812">Transmembrane</keyword>
<keyword evidence="1" id="KW-0472">Membrane</keyword>